<organism evidence="3 4">
    <name type="scientific">Mucilaginibacter pineti</name>
    <dbReference type="NCBI Taxonomy" id="1391627"/>
    <lineage>
        <taxon>Bacteria</taxon>
        <taxon>Pseudomonadati</taxon>
        <taxon>Bacteroidota</taxon>
        <taxon>Sphingobacteriia</taxon>
        <taxon>Sphingobacteriales</taxon>
        <taxon>Sphingobacteriaceae</taxon>
        <taxon>Mucilaginibacter</taxon>
    </lineage>
</organism>
<gene>
    <name evidence="3" type="ORF">SAMN05216464_109245</name>
</gene>
<evidence type="ECO:0000259" key="2">
    <source>
        <dbReference type="Pfam" id="PF06580"/>
    </source>
</evidence>
<dbReference type="Pfam" id="PF06580">
    <property type="entry name" value="His_kinase"/>
    <property type="match status" value="1"/>
</dbReference>
<dbReference type="InterPro" id="IPR036890">
    <property type="entry name" value="HATPase_C_sf"/>
</dbReference>
<feature type="transmembrane region" description="Helical" evidence="1">
    <location>
        <begin position="46"/>
        <end position="65"/>
    </location>
</feature>
<keyword evidence="1" id="KW-0472">Membrane</keyword>
<dbReference type="RefSeq" id="WP_091151686.1">
    <property type="nucleotide sequence ID" value="NZ_FNAI01000009.1"/>
</dbReference>
<reference evidence="3 4" key="1">
    <citation type="submission" date="2016-10" db="EMBL/GenBank/DDBJ databases">
        <authorList>
            <person name="de Groot N.N."/>
        </authorList>
    </citation>
    <scope>NUCLEOTIDE SEQUENCE [LARGE SCALE GENOMIC DNA]</scope>
    <source>
        <strain evidence="3 4">47C3B</strain>
    </source>
</reference>
<feature type="transmembrane region" description="Helical" evidence="1">
    <location>
        <begin position="6"/>
        <end position="25"/>
    </location>
</feature>
<dbReference type="AlphaFoldDB" id="A0A1G7FW92"/>
<sequence length="352" mass="40758">MPKKYAITFPIAFELLIWLFYVCMYKYSYYLDLAHLPVKRDSNFPYLQICAFGICSTLCLIPYYRWAVPRLLYAKRYWILFGVTLLMFLVITPLNRMVFVWIFAKLTAGLPVNTFFANMLGWYGMDPNLLVTDLLAFFCIAFARFSYQNEVQRHQIETDNLQLQLGMLKAQLQPHFLFNTLNGLYGMSLQGSKDTPRFILLLSQMMQYILYDCDKELVTLQDEMVFLTGYFELEQKKFPTAKINLTTPDITPDIKIPPLLFLPLVENSFKHGKHKLEDSAGVEAKLTITGKSIVFSIKNDILGQAALAKKNTRGGIGLINIKKRLELYYPSRYSLLLQENDNHYMAELTIAI</sequence>
<evidence type="ECO:0000256" key="1">
    <source>
        <dbReference type="SAM" id="Phobius"/>
    </source>
</evidence>
<keyword evidence="1" id="KW-1133">Transmembrane helix</keyword>
<dbReference type="InterPro" id="IPR010559">
    <property type="entry name" value="Sig_transdc_His_kin_internal"/>
</dbReference>
<dbReference type="EMBL" id="FNAI01000009">
    <property type="protein sequence ID" value="SDE80170.1"/>
    <property type="molecule type" value="Genomic_DNA"/>
</dbReference>
<dbReference type="PANTHER" id="PTHR34220">
    <property type="entry name" value="SENSOR HISTIDINE KINASE YPDA"/>
    <property type="match status" value="1"/>
</dbReference>
<dbReference type="STRING" id="1391627.SAMN05216464_109245"/>
<protein>
    <submittedName>
        <fullName evidence="3">Histidine kinase</fullName>
    </submittedName>
</protein>
<feature type="transmembrane region" description="Helical" evidence="1">
    <location>
        <begin position="129"/>
        <end position="147"/>
    </location>
</feature>
<dbReference type="GO" id="GO:0016020">
    <property type="term" value="C:membrane"/>
    <property type="evidence" value="ECO:0007669"/>
    <property type="project" value="InterPro"/>
</dbReference>
<name>A0A1G7FW92_9SPHI</name>
<keyword evidence="3" id="KW-0808">Transferase</keyword>
<evidence type="ECO:0000313" key="3">
    <source>
        <dbReference type="EMBL" id="SDE80170.1"/>
    </source>
</evidence>
<evidence type="ECO:0000313" key="4">
    <source>
        <dbReference type="Proteomes" id="UP000199072"/>
    </source>
</evidence>
<dbReference type="GO" id="GO:0000155">
    <property type="term" value="F:phosphorelay sensor kinase activity"/>
    <property type="evidence" value="ECO:0007669"/>
    <property type="project" value="InterPro"/>
</dbReference>
<feature type="transmembrane region" description="Helical" evidence="1">
    <location>
        <begin position="77"/>
        <end position="95"/>
    </location>
</feature>
<keyword evidence="1" id="KW-0812">Transmembrane</keyword>
<dbReference type="InterPro" id="IPR050640">
    <property type="entry name" value="Bact_2-comp_sensor_kinase"/>
</dbReference>
<accession>A0A1G7FW92</accession>
<dbReference type="Gene3D" id="3.30.565.10">
    <property type="entry name" value="Histidine kinase-like ATPase, C-terminal domain"/>
    <property type="match status" value="1"/>
</dbReference>
<feature type="domain" description="Signal transduction histidine kinase internal region" evidence="2">
    <location>
        <begin position="164"/>
        <end position="239"/>
    </location>
</feature>
<dbReference type="PANTHER" id="PTHR34220:SF7">
    <property type="entry name" value="SENSOR HISTIDINE KINASE YPDA"/>
    <property type="match status" value="1"/>
</dbReference>
<dbReference type="OrthoDB" id="9792992at2"/>
<dbReference type="Proteomes" id="UP000199072">
    <property type="component" value="Unassembled WGS sequence"/>
</dbReference>
<proteinExistence type="predicted"/>
<keyword evidence="4" id="KW-1185">Reference proteome</keyword>
<keyword evidence="3" id="KW-0418">Kinase</keyword>